<reference evidence="4" key="1">
    <citation type="submission" date="2023-03" db="EMBL/GenBank/DDBJ databases">
        <title>Chitinimonas shenzhenensis gen. nov., sp. nov., a novel member of family Burkholderiaceae isolated from activated sludge collected in Shen Zhen, China.</title>
        <authorList>
            <person name="Wang X."/>
        </authorList>
    </citation>
    <scope>NUCLEOTIDE SEQUENCE</scope>
    <source>
        <strain evidence="4">DQS-5</strain>
    </source>
</reference>
<dbReference type="PANTHER" id="PTHR44591">
    <property type="entry name" value="STRESS RESPONSE REGULATOR PROTEIN 1"/>
    <property type="match status" value="1"/>
</dbReference>
<keyword evidence="1 2" id="KW-0597">Phosphoprotein</keyword>
<organism evidence="4 5">
    <name type="scientific">Parachitinimonas caeni</name>
    <dbReference type="NCBI Taxonomy" id="3031301"/>
    <lineage>
        <taxon>Bacteria</taxon>
        <taxon>Pseudomonadati</taxon>
        <taxon>Pseudomonadota</taxon>
        <taxon>Betaproteobacteria</taxon>
        <taxon>Neisseriales</taxon>
        <taxon>Chitinibacteraceae</taxon>
        <taxon>Parachitinimonas</taxon>
    </lineage>
</organism>
<feature type="modified residue" description="4-aspartylphosphate" evidence="2">
    <location>
        <position position="62"/>
    </location>
</feature>
<protein>
    <submittedName>
        <fullName evidence="4">Response regulator</fullName>
    </submittedName>
</protein>
<evidence type="ECO:0000259" key="3">
    <source>
        <dbReference type="PROSITE" id="PS50110"/>
    </source>
</evidence>
<keyword evidence="5" id="KW-1185">Reference proteome</keyword>
<gene>
    <name evidence="4" type="ORF">PZA18_18335</name>
</gene>
<proteinExistence type="predicted"/>
<evidence type="ECO:0000313" key="4">
    <source>
        <dbReference type="EMBL" id="MDK2126005.1"/>
    </source>
</evidence>
<evidence type="ECO:0000256" key="2">
    <source>
        <dbReference type="PROSITE-ProRule" id="PRU00169"/>
    </source>
</evidence>
<sequence length="143" mass="15910">MKQGILLCVDDEAIVLNALRDQLRKVYGSKHIIEVAESAEEGLEILDELAGEGLLPLVIISDFLMPGMKGDAFLIEASKRFPFVITVMLSGQVEESAVQRTRDEAGLFSFFAKPWDSDELLLCIDNGLKQFAERFQEAQHGSH</sequence>
<dbReference type="Pfam" id="PF00072">
    <property type="entry name" value="Response_reg"/>
    <property type="match status" value="1"/>
</dbReference>
<dbReference type="EMBL" id="JARRAF010000028">
    <property type="protein sequence ID" value="MDK2126005.1"/>
    <property type="molecule type" value="Genomic_DNA"/>
</dbReference>
<dbReference type="Proteomes" id="UP001172778">
    <property type="component" value="Unassembled WGS sequence"/>
</dbReference>
<comment type="caution">
    <text evidence="4">The sequence shown here is derived from an EMBL/GenBank/DDBJ whole genome shotgun (WGS) entry which is preliminary data.</text>
</comment>
<dbReference type="Gene3D" id="3.40.50.2300">
    <property type="match status" value="1"/>
</dbReference>
<dbReference type="SMART" id="SM00448">
    <property type="entry name" value="REC"/>
    <property type="match status" value="1"/>
</dbReference>
<dbReference type="InterPro" id="IPR011006">
    <property type="entry name" value="CheY-like_superfamily"/>
</dbReference>
<dbReference type="PROSITE" id="PS50110">
    <property type="entry name" value="RESPONSE_REGULATORY"/>
    <property type="match status" value="1"/>
</dbReference>
<feature type="domain" description="Response regulatory" evidence="3">
    <location>
        <begin position="5"/>
        <end position="128"/>
    </location>
</feature>
<dbReference type="RefSeq" id="WP_284102319.1">
    <property type="nucleotide sequence ID" value="NZ_JARRAF010000028.1"/>
</dbReference>
<dbReference type="InterPro" id="IPR001789">
    <property type="entry name" value="Sig_transdc_resp-reg_receiver"/>
</dbReference>
<accession>A0ABT7E105</accession>
<dbReference type="SUPFAM" id="SSF52172">
    <property type="entry name" value="CheY-like"/>
    <property type="match status" value="1"/>
</dbReference>
<dbReference type="InterPro" id="IPR050595">
    <property type="entry name" value="Bact_response_regulator"/>
</dbReference>
<name>A0ABT7E105_9NEIS</name>
<evidence type="ECO:0000313" key="5">
    <source>
        <dbReference type="Proteomes" id="UP001172778"/>
    </source>
</evidence>
<evidence type="ECO:0000256" key="1">
    <source>
        <dbReference type="ARBA" id="ARBA00022553"/>
    </source>
</evidence>
<dbReference type="PANTHER" id="PTHR44591:SF19">
    <property type="entry name" value="TWO-COMPONENT RESPONSE REGULATOR-RELATED"/>
    <property type="match status" value="1"/>
</dbReference>